<dbReference type="PANTHER" id="PTHR28268:SF1">
    <property type="entry name" value="MICOS SUBUNIT MIC26"/>
    <property type="match status" value="1"/>
</dbReference>
<dbReference type="InterPro" id="IPR019166">
    <property type="entry name" value="MIC26/MIC27"/>
</dbReference>
<gene>
    <name evidence="3" type="ORF">DNF11_0671</name>
</gene>
<comment type="function">
    <text evidence="1">Component of the MICOS complex, a large protein complex of the mitochondrial inner membrane that plays crucial roles in the maintenance of crista junctions, inner membrane architecture, and formation of contact sites to the outer membrane.</text>
</comment>
<comment type="subunit">
    <text evidence="1">Component of the mitochondrial contact site and cristae organizing system (MICOS) complex.</text>
</comment>
<sequence>MAQTDKLSVYPEADKELTVVETHTELERQVSRARQAVQSFSAKFLGSVRSGVNSVIKTEDKVEDRVSSLLAKNENLTPNGLYVGVLTLASMVFTRHRAFPIRWTVPPVVLVASMRYFLPGTSDNIAEYYEKKEEALSKPFSEARRAQWTRAKQFWYTGIDHLQMTREKLAGTWTSSVRGLEDSTGLQVSSILSGSDATPSATPNSAEPKQTRKLV</sequence>
<feature type="compositionally biased region" description="Polar residues" evidence="2">
    <location>
        <begin position="191"/>
        <end position="208"/>
    </location>
</feature>
<keyword evidence="1" id="KW-0496">Mitochondrion</keyword>
<dbReference type="STRING" id="425264.A0A3G2S0Q0"/>
<dbReference type="AlphaFoldDB" id="A0A3G2S0Q0"/>
<dbReference type="InterPro" id="IPR033181">
    <property type="entry name" value="Mic26_fungi"/>
</dbReference>
<comment type="subcellular location">
    <subcellularLocation>
        <location evidence="1">Mitochondrion inner membrane</location>
    </subcellularLocation>
</comment>
<keyword evidence="3" id="KW-0449">Lipoprotein</keyword>
<dbReference type="Pfam" id="PF09769">
    <property type="entry name" value="ApoO"/>
    <property type="match status" value="1"/>
</dbReference>
<dbReference type="EMBL" id="CP033148">
    <property type="protein sequence ID" value="AYO41621.1"/>
    <property type="molecule type" value="Genomic_DNA"/>
</dbReference>
<protein>
    <recommendedName>
        <fullName evidence="1">MICOS complex subunit</fullName>
    </recommendedName>
</protein>
<proteinExistence type="predicted"/>
<dbReference type="GO" id="GO:0042407">
    <property type="term" value="P:cristae formation"/>
    <property type="evidence" value="ECO:0007669"/>
    <property type="project" value="InterPro"/>
</dbReference>
<keyword evidence="1" id="KW-0999">Mitochondrion inner membrane</keyword>
<keyword evidence="1" id="KW-0472">Membrane</keyword>
<dbReference type="GO" id="GO:0061617">
    <property type="term" value="C:MICOS complex"/>
    <property type="evidence" value="ECO:0007669"/>
    <property type="project" value="UniProtKB-UniRule"/>
</dbReference>
<keyword evidence="4" id="KW-1185">Reference proteome</keyword>
<accession>A0A3G2S0Q0</accession>
<dbReference type="GO" id="GO:0044284">
    <property type="term" value="C:mitochondrial crista junction"/>
    <property type="evidence" value="ECO:0007669"/>
    <property type="project" value="TreeGrafter"/>
</dbReference>
<organism evidence="3 4">
    <name type="scientific">Malassezia restricta (strain ATCC 96810 / NBRC 103918 / CBS 7877)</name>
    <name type="common">Seborrheic dermatitis infection agent</name>
    <dbReference type="NCBI Taxonomy" id="425264"/>
    <lineage>
        <taxon>Eukaryota</taxon>
        <taxon>Fungi</taxon>
        <taxon>Dikarya</taxon>
        <taxon>Basidiomycota</taxon>
        <taxon>Ustilaginomycotina</taxon>
        <taxon>Malasseziomycetes</taxon>
        <taxon>Malasseziales</taxon>
        <taxon>Malasseziaceae</taxon>
        <taxon>Malassezia</taxon>
    </lineage>
</organism>
<evidence type="ECO:0000256" key="1">
    <source>
        <dbReference type="RuleBase" id="RU363021"/>
    </source>
</evidence>
<feature type="region of interest" description="Disordered" evidence="2">
    <location>
        <begin position="191"/>
        <end position="215"/>
    </location>
</feature>
<evidence type="ECO:0000313" key="3">
    <source>
        <dbReference type="EMBL" id="AYO41621.1"/>
    </source>
</evidence>
<evidence type="ECO:0000313" key="4">
    <source>
        <dbReference type="Proteomes" id="UP000269793"/>
    </source>
</evidence>
<evidence type="ECO:0000256" key="2">
    <source>
        <dbReference type="SAM" id="MobiDB-lite"/>
    </source>
</evidence>
<reference evidence="3 4" key="1">
    <citation type="submission" date="2018-10" db="EMBL/GenBank/DDBJ databases">
        <title>Complete genome sequence of Malassezia restricta CBS 7877.</title>
        <authorList>
            <person name="Morand S.C."/>
            <person name="Bertignac M."/>
            <person name="Iltis A."/>
            <person name="Kolder I."/>
            <person name="Pirovano W."/>
            <person name="Jourdain R."/>
            <person name="Clavaud C."/>
        </authorList>
    </citation>
    <scope>NUCLEOTIDE SEQUENCE [LARGE SCALE GENOMIC DNA]</scope>
    <source>
        <strain evidence="3 4">CBS 7877</strain>
    </source>
</reference>
<dbReference type="PANTHER" id="PTHR28268">
    <property type="entry name" value="MICOS SUBUNIT MIC26"/>
    <property type="match status" value="1"/>
</dbReference>
<dbReference type="Proteomes" id="UP000269793">
    <property type="component" value="Chromosome I"/>
</dbReference>
<name>A0A3G2S0Q0_MALR7</name>
<dbReference type="VEuPathDB" id="FungiDB:DNF11_0671"/>
<dbReference type="OrthoDB" id="2399148at2759"/>